<dbReference type="Proteomes" id="UP000186817">
    <property type="component" value="Unassembled WGS sequence"/>
</dbReference>
<sequence>MALELMYGTLNGDPFEDEESKLVSSQYPSLVVLPEELSKLQPDERDRAPLGQTICWAAPTCLLHLPFVPGDVTGAHALNLQVLAQTSLKDSDVDFDLAAFHALVRQLVEGALANILLKVKLLPKGFMCASPQKVCVLMDAPGVREAFTIKAPIFEIM</sequence>
<protein>
    <submittedName>
        <fullName evidence="1">Uncharacterized protein</fullName>
    </submittedName>
</protein>
<evidence type="ECO:0000313" key="1">
    <source>
        <dbReference type="EMBL" id="OLQ14186.1"/>
    </source>
</evidence>
<evidence type="ECO:0000313" key="2">
    <source>
        <dbReference type="Proteomes" id="UP000186817"/>
    </source>
</evidence>
<reference evidence="1 2" key="1">
    <citation type="submission" date="2016-02" db="EMBL/GenBank/DDBJ databases">
        <title>Genome analysis of coral dinoflagellate symbionts highlights evolutionary adaptations to a symbiotic lifestyle.</title>
        <authorList>
            <person name="Aranda M."/>
            <person name="Li Y."/>
            <person name="Liew Y.J."/>
            <person name="Baumgarten S."/>
            <person name="Simakov O."/>
            <person name="Wilson M."/>
            <person name="Piel J."/>
            <person name="Ashoor H."/>
            <person name="Bougouffa S."/>
            <person name="Bajic V.B."/>
            <person name="Ryu T."/>
            <person name="Ravasi T."/>
            <person name="Bayer T."/>
            <person name="Micklem G."/>
            <person name="Kim H."/>
            <person name="Bhak J."/>
            <person name="Lajeunesse T.C."/>
            <person name="Voolstra C.R."/>
        </authorList>
    </citation>
    <scope>NUCLEOTIDE SEQUENCE [LARGE SCALE GENOMIC DNA]</scope>
    <source>
        <strain evidence="1 2">CCMP2467</strain>
    </source>
</reference>
<gene>
    <name evidence="1" type="ORF">AK812_SmicGene1675</name>
</gene>
<comment type="caution">
    <text evidence="1">The sequence shown here is derived from an EMBL/GenBank/DDBJ whole genome shotgun (WGS) entry which is preliminary data.</text>
</comment>
<proteinExistence type="predicted"/>
<keyword evidence="2" id="KW-1185">Reference proteome</keyword>
<dbReference type="AlphaFoldDB" id="A0A1Q9F3E1"/>
<dbReference type="EMBL" id="LSRX01000018">
    <property type="protein sequence ID" value="OLQ14186.1"/>
    <property type="molecule type" value="Genomic_DNA"/>
</dbReference>
<name>A0A1Q9F3E1_SYMMI</name>
<accession>A0A1Q9F3E1</accession>
<organism evidence="1 2">
    <name type="scientific">Symbiodinium microadriaticum</name>
    <name type="common">Dinoflagellate</name>
    <name type="synonym">Zooxanthella microadriatica</name>
    <dbReference type="NCBI Taxonomy" id="2951"/>
    <lineage>
        <taxon>Eukaryota</taxon>
        <taxon>Sar</taxon>
        <taxon>Alveolata</taxon>
        <taxon>Dinophyceae</taxon>
        <taxon>Suessiales</taxon>
        <taxon>Symbiodiniaceae</taxon>
        <taxon>Symbiodinium</taxon>
    </lineage>
</organism>